<sequence length="801" mass="91826">MPIHRPTADVKEEIAFLIEKLLNYGMSANLSSNIQIDVKWHEKNLKIKAKIDRLVLLLPEINPDRSPAQQKDHLGYLLTEILDKQLQILIDERTKNRHGNYQGIREWKFTLKLWHPPTQADYIDLNLQALERHWNKTYKIKITPTAPAPLNNLPQLRHTEFIGHREELESLLELLATERQQTIEIVGMAGVGKTTLALEAAHQCLTERKFAAIIFSSARSGQFIGTHLAPNFIAEQNLRDLLQVIFRTLDRLDDLPTDITEQIRCIRSILTEQPTLLVVDNIENLVDRSDTIAFLGCLPPTVKVIITSRVRLGIGQVIDLHPLPARDSIDLIKHQAKTQNLQIDAIKFTPIHQLTGGLPLAITYLVGAIATSGFTILEASPQSPLTTGNFAQYCFAQSVAQLKAIPNSIAYQLLLSLSLFPDGASTPALAYINEASAISQDLQQLYQRSLAYPIGSERYYLHSLTQEYAQLELDRQPELAAKLRTRWQNWYRDLAAPYGALDWQDWQDYSPLIAEWKNLRMAVDWCIERAQYSEVLQFWHCLKGVTLLSGYWVERQRWLGWLQKQAQLRQDSATIAELKYQQSFTLAFIDRSDSKGKAMELALATWEIRQNLEIDRQFELALYIAALYIRKLSQPDTQTANLELATAWIDRGLEILETLPADRSCYHRHYFQVYYNQAEIQSIAGELDSAYDLYLQAHQFAQNAGWQRFIHYTSGWIAIILHEQGQFIEAERHLSKVLKQMDKYHDVRAATLCRKHLAEVNRSIGNTAAAKRFAKQAKSRFKRLGMTVEFKAMAEFLESFC</sequence>
<gene>
    <name evidence="2" type="ORF">C7B77_11775</name>
</gene>
<feature type="domain" description="AAA+ ATPase" evidence="1">
    <location>
        <begin position="179"/>
        <end position="347"/>
    </location>
</feature>
<dbReference type="InterPro" id="IPR027417">
    <property type="entry name" value="P-loop_NTPase"/>
</dbReference>
<dbReference type="SUPFAM" id="SSF52540">
    <property type="entry name" value="P-loop containing nucleoside triphosphate hydrolases"/>
    <property type="match status" value="1"/>
</dbReference>
<dbReference type="SMART" id="SM00382">
    <property type="entry name" value="AAA"/>
    <property type="match status" value="1"/>
</dbReference>
<dbReference type="Gene3D" id="1.25.40.10">
    <property type="entry name" value="Tetratricopeptide repeat domain"/>
    <property type="match status" value="1"/>
</dbReference>
<dbReference type="PANTHER" id="PTHR47691">
    <property type="entry name" value="REGULATOR-RELATED"/>
    <property type="match status" value="1"/>
</dbReference>
<dbReference type="AlphaFoldDB" id="A0A2T1GFT2"/>
<accession>A0A2T1GFT2</accession>
<dbReference type="PRINTS" id="PR00364">
    <property type="entry name" value="DISEASERSIST"/>
</dbReference>
<keyword evidence="3" id="KW-1185">Reference proteome</keyword>
<evidence type="ECO:0000313" key="2">
    <source>
        <dbReference type="EMBL" id="PSB56466.1"/>
    </source>
</evidence>
<comment type="caution">
    <text evidence="2">The sequence shown here is derived from an EMBL/GenBank/DDBJ whole genome shotgun (WGS) entry which is preliminary data.</text>
</comment>
<name>A0A2T1GFT2_9CYAN</name>
<dbReference type="RefSeq" id="WP_106304530.1">
    <property type="nucleotide sequence ID" value="NZ_PVWO01000124.1"/>
</dbReference>
<dbReference type="InterPro" id="IPR045434">
    <property type="entry name" value="EAD4"/>
</dbReference>
<dbReference type="InterPro" id="IPR002182">
    <property type="entry name" value="NB-ARC"/>
</dbReference>
<evidence type="ECO:0000259" key="1">
    <source>
        <dbReference type="SMART" id="SM00382"/>
    </source>
</evidence>
<dbReference type="Gene3D" id="3.40.50.300">
    <property type="entry name" value="P-loop containing nucleotide triphosphate hydrolases"/>
    <property type="match status" value="1"/>
</dbReference>
<dbReference type="Pfam" id="PF19959">
    <property type="entry name" value="EAD4"/>
    <property type="match status" value="1"/>
</dbReference>
<dbReference type="GO" id="GO:0043531">
    <property type="term" value="F:ADP binding"/>
    <property type="evidence" value="ECO:0007669"/>
    <property type="project" value="InterPro"/>
</dbReference>
<reference evidence="2 3" key="1">
    <citation type="submission" date="2018-03" db="EMBL/GenBank/DDBJ databases">
        <title>The ancient ancestry and fast evolution of plastids.</title>
        <authorList>
            <person name="Moore K.R."/>
            <person name="Magnabosco C."/>
            <person name="Momper L."/>
            <person name="Gold D.A."/>
            <person name="Bosak T."/>
            <person name="Fournier G.P."/>
        </authorList>
    </citation>
    <scope>NUCLEOTIDE SEQUENCE [LARGE SCALE GENOMIC DNA]</scope>
    <source>
        <strain evidence="2 3">CCALA 037</strain>
    </source>
</reference>
<dbReference type="PANTHER" id="PTHR47691:SF3">
    <property type="entry name" value="HTH-TYPE TRANSCRIPTIONAL REGULATOR RV0890C-RELATED"/>
    <property type="match status" value="1"/>
</dbReference>
<organism evidence="2 3">
    <name type="scientific">Chamaesiphon polymorphus CCALA 037</name>
    <dbReference type="NCBI Taxonomy" id="2107692"/>
    <lineage>
        <taxon>Bacteria</taxon>
        <taxon>Bacillati</taxon>
        <taxon>Cyanobacteriota</taxon>
        <taxon>Cyanophyceae</taxon>
        <taxon>Gomontiellales</taxon>
        <taxon>Chamaesiphonaceae</taxon>
        <taxon>Chamaesiphon</taxon>
    </lineage>
</organism>
<dbReference type="OrthoDB" id="2893300at2"/>
<dbReference type="EMBL" id="PVWO01000124">
    <property type="protein sequence ID" value="PSB56466.1"/>
    <property type="molecule type" value="Genomic_DNA"/>
</dbReference>
<protein>
    <recommendedName>
        <fullName evidence="1">AAA+ ATPase domain-containing protein</fullName>
    </recommendedName>
</protein>
<proteinExistence type="predicted"/>
<dbReference type="InterPro" id="IPR011990">
    <property type="entry name" value="TPR-like_helical_dom_sf"/>
</dbReference>
<dbReference type="Proteomes" id="UP000238937">
    <property type="component" value="Unassembled WGS sequence"/>
</dbReference>
<evidence type="ECO:0000313" key="3">
    <source>
        <dbReference type="Proteomes" id="UP000238937"/>
    </source>
</evidence>
<dbReference type="Pfam" id="PF00931">
    <property type="entry name" value="NB-ARC"/>
    <property type="match status" value="1"/>
</dbReference>
<dbReference type="InterPro" id="IPR003593">
    <property type="entry name" value="AAA+_ATPase"/>
</dbReference>
<dbReference type="SUPFAM" id="SSF48452">
    <property type="entry name" value="TPR-like"/>
    <property type="match status" value="1"/>
</dbReference>